<sequence>MSEGVLAGLDDQQLEAVTTLRGPVVVLAGAGTGKTRVITHRIAHGIDTGAYSPGRVMAVTFTAKAAGEMRGRLRTLGVAGVSARTFHAAALAQLNFFWPTLAGDTMPGIVDNKVRMLAHAADLIGIGADVATLRDVASGIEWRKVTMRSIDEYAAARPQGIGRLTVERVADLHRAYEKLKDERRQLDFEDVLLACAGMLEAEPHIARAVQEQYRHFTVDEFQDVSPLQHRLLELWLGDRRDLCVVGDASQTIYSFAGADARFLLGFESRHDGAVVIRLQTNHRSDAAILAVANDLMRDRPGALQLVAAQDVTSRDVAAPAGSPETTPRDTTPRDTTARDTTPRDTAPRGTAPRDAPPRAARTPSLPTVTAFDDDEAEARGVARRIAQQIAGGSDPRTIAVLYRAHAQSAELIAALADAGIASTVLGGRRFFDLPEVRQAVMELRAATVAPIETGFVDTVRDVLRSRGLTDDPPAAGGALRDAWEARAAILRLAEEAPAGTTLRGFTHELTARARTQDEPALRTVTLATIHAAKGLEWDHVHIVGLSEGLLPISYATTFEQIDDERRLAYVGITRAARTLALSWARGQRDRQSSRFLREIGSGSLRAADAPAKSDAAIRRAGSATASSDAPGAVRRR</sequence>
<evidence type="ECO:0000313" key="15">
    <source>
        <dbReference type="Proteomes" id="UP001499933"/>
    </source>
</evidence>
<evidence type="ECO:0000256" key="9">
    <source>
        <dbReference type="ARBA" id="ARBA00048988"/>
    </source>
</evidence>
<dbReference type="EMBL" id="BAAAOG010000003">
    <property type="protein sequence ID" value="GAA1959044.1"/>
    <property type="molecule type" value="Genomic_DNA"/>
</dbReference>
<dbReference type="GO" id="GO:0004386">
    <property type="term" value="F:helicase activity"/>
    <property type="evidence" value="ECO:0007669"/>
    <property type="project" value="UniProtKB-KW"/>
</dbReference>
<gene>
    <name evidence="14" type="ORF">GCM10009776_21880</name>
</gene>
<accession>A0ABP5C757</accession>
<feature type="binding site" evidence="10">
    <location>
        <begin position="28"/>
        <end position="35"/>
    </location>
    <ligand>
        <name>ATP</name>
        <dbReference type="ChEBI" id="CHEBI:30616"/>
    </ligand>
</feature>
<keyword evidence="2 10" id="KW-0547">Nucleotide-binding</keyword>
<dbReference type="Pfam" id="PF13361">
    <property type="entry name" value="UvrD_C"/>
    <property type="match status" value="2"/>
</dbReference>
<dbReference type="PROSITE" id="PS51217">
    <property type="entry name" value="UVRD_HELICASE_CTER"/>
    <property type="match status" value="1"/>
</dbReference>
<reference evidence="15" key="1">
    <citation type="journal article" date="2019" name="Int. J. Syst. Evol. Microbiol.">
        <title>The Global Catalogue of Microorganisms (GCM) 10K type strain sequencing project: providing services to taxonomists for standard genome sequencing and annotation.</title>
        <authorList>
            <consortium name="The Broad Institute Genomics Platform"/>
            <consortium name="The Broad Institute Genome Sequencing Center for Infectious Disease"/>
            <person name="Wu L."/>
            <person name="Ma J."/>
        </authorList>
    </citation>
    <scope>NUCLEOTIDE SEQUENCE [LARGE SCALE GENOMIC DNA]</scope>
    <source>
        <strain evidence="15">JCM 14901</strain>
    </source>
</reference>
<dbReference type="EC" id="5.6.2.4" evidence="8"/>
<dbReference type="Pfam" id="PF00580">
    <property type="entry name" value="UvrD-helicase"/>
    <property type="match status" value="1"/>
</dbReference>
<evidence type="ECO:0000256" key="6">
    <source>
        <dbReference type="ARBA" id="ARBA00023235"/>
    </source>
</evidence>
<evidence type="ECO:0000256" key="3">
    <source>
        <dbReference type="ARBA" id="ARBA00022801"/>
    </source>
</evidence>
<dbReference type="InterPro" id="IPR014017">
    <property type="entry name" value="DNA_helicase_UvrD-like_C"/>
</dbReference>
<evidence type="ECO:0000313" key="14">
    <source>
        <dbReference type="EMBL" id="GAA1959044.1"/>
    </source>
</evidence>
<comment type="catalytic activity">
    <reaction evidence="7">
        <text>Couples ATP hydrolysis with the unwinding of duplex DNA by translocating in the 3'-5' direction.</text>
        <dbReference type="EC" id="5.6.2.4"/>
    </reaction>
</comment>
<evidence type="ECO:0000256" key="10">
    <source>
        <dbReference type="PROSITE-ProRule" id="PRU00560"/>
    </source>
</evidence>
<evidence type="ECO:0000256" key="2">
    <source>
        <dbReference type="ARBA" id="ARBA00022741"/>
    </source>
</evidence>
<comment type="similarity">
    <text evidence="1">Belongs to the helicase family. UvrD subfamily.</text>
</comment>
<evidence type="ECO:0000259" key="12">
    <source>
        <dbReference type="PROSITE" id="PS51198"/>
    </source>
</evidence>
<evidence type="ECO:0000256" key="1">
    <source>
        <dbReference type="ARBA" id="ARBA00009922"/>
    </source>
</evidence>
<keyword evidence="15" id="KW-1185">Reference proteome</keyword>
<evidence type="ECO:0000256" key="8">
    <source>
        <dbReference type="ARBA" id="ARBA00034808"/>
    </source>
</evidence>
<comment type="catalytic activity">
    <reaction evidence="9">
        <text>ATP + H2O = ADP + phosphate + H(+)</text>
        <dbReference type="Rhea" id="RHEA:13065"/>
        <dbReference type="ChEBI" id="CHEBI:15377"/>
        <dbReference type="ChEBI" id="CHEBI:15378"/>
        <dbReference type="ChEBI" id="CHEBI:30616"/>
        <dbReference type="ChEBI" id="CHEBI:43474"/>
        <dbReference type="ChEBI" id="CHEBI:456216"/>
        <dbReference type="EC" id="5.6.2.4"/>
    </reaction>
</comment>
<dbReference type="RefSeq" id="WP_344094475.1">
    <property type="nucleotide sequence ID" value="NZ_BAAAOG010000003.1"/>
</dbReference>
<dbReference type="Gene3D" id="1.10.486.10">
    <property type="entry name" value="PCRA, domain 4"/>
    <property type="match status" value="2"/>
</dbReference>
<keyword evidence="3 10" id="KW-0378">Hydrolase</keyword>
<feature type="domain" description="UvrD-like helicase ATP-binding" evidence="12">
    <location>
        <begin position="7"/>
        <end position="285"/>
    </location>
</feature>
<keyword evidence="5 10" id="KW-0067">ATP-binding</keyword>
<evidence type="ECO:0000256" key="4">
    <source>
        <dbReference type="ARBA" id="ARBA00022806"/>
    </source>
</evidence>
<dbReference type="InterPro" id="IPR000212">
    <property type="entry name" value="DNA_helicase_UvrD/REP"/>
</dbReference>
<proteinExistence type="inferred from homology"/>
<dbReference type="Gene3D" id="1.10.10.160">
    <property type="match status" value="1"/>
</dbReference>
<dbReference type="CDD" id="cd17932">
    <property type="entry name" value="DEXQc_UvrD"/>
    <property type="match status" value="1"/>
</dbReference>
<comment type="caution">
    <text evidence="14">The sequence shown here is derived from an EMBL/GenBank/DDBJ whole genome shotgun (WGS) entry which is preliminary data.</text>
</comment>
<feature type="region of interest" description="Disordered" evidence="11">
    <location>
        <begin position="604"/>
        <end position="636"/>
    </location>
</feature>
<evidence type="ECO:0000259" key="13">
    <source>
        <dbReference type="PROSITE" id="PS51217"/>
    </source>
</evidence>
<feature type="domain" description="UvrD-like helicase C-terminal" evidence="13">
    <location>
        <begin position="335"/>
        <end position="577"/>
    </location>
</feature>
<feature type="compositionally biased region" description="Low complexity" evidence="11">
    <location>
        <begin position="347"/>
        <end position="363"/>
    </location>
</feature>
<keyword evidence="6" id="KW-0413">Isomerase</keyword>
<evidence type="ECO:0000256" key="7">
    <source>
        <dbReference type="ARBA" id="ARBA00034617"/>
    </source>
</evidence>
<dbReference type="PANTHER" id="PTHR11070">
    <property type="entry name" value="UVRD / RECB / PCRA DNA HELICASE FAMILY MEMBER"/>
    <property type="match status" value="1"/>
</dbReference>
<dbReference type="InterPro" id="IPR013986">
    <property type="entry name" value="DExx_box_DNA_helicase_dom_sf"/>
</dbReference>
<dbReference type="InterPro" id="IPR027417">
    <property type="entry name" value="P-loop_NTPase"/>
</dbReference>
<evidence type="ECO:0000256" key="11">
    <source>
        <dbReference type="SAM" id="MobiDB-lite"/>
    </source>
</evidence>
<feature type="compositionally biased region" description="Basic and acidic residues" evidence="11">
    <location>
        <begin position="326"/>
        <end position="346"/>
    </location>
</feature>
<dbReference type="PANTHER" id="PTHR11070:SF69">
    <property type="entry name" value="ATP-DEPENDENT DNA HELICASE UVRD2"/>
    <property type="match status" value="1"/>
</dbReference>
<dbReference type="PROSITE" id="PS51198">
    <property type="entry name" value="UVRD_HELICASE_ATP_BIND"/>
    <property type="match status" value="1"/>
</dbReference>
<dbReference type="InterPro" id="IPR014016">
    <property type="entry name" value="UvrD-like_ATP-bd"/>
</dbReference>
<dbReference type="SUPFAM" id="SSF52540">
    <property type="entry name" value="P-loop containing nucleoside triphosphate hydrolases"/>
    <property type="match status" value="1"/>
</dbReference>
<name>A0ABP5C757_9MICO</name>
<keyword evidence="4 10" id="KW-0347">Helicase</keyword>
<evidence type="ECO:0000256" key="5">
    <source>
        <dbReference type="ARBA" id="ARBA00022840"/>
    </source>
</evidence>
<protein>
    <recommendedName>
        <fullName evidence="8">DNA 3'-5' helicase</fullName>
        <ecNumber evidence="8">5.6.2.4</ecNumber>
    </recommendedName>
</protein>
<feature type="region of interest" description="Disordered" evidence="11">
    <location>
        <begin position="310"/>
        <end position="365"/>
    </location>
</feature>
<dbReference type="Gene3D" id="3.40.50.300">
    <property type="entry name" value="P-loop containing nucleotide triphosphate hydrolases"/>
    <property type="match status" value="3"/>
</dbReference>
<organism evidence="14 15">
    <name type="scientific">Microbacterium deminutum</name>
    <dbReference type="NCBI Taxonomy" id="344164"/>
    <lineage>
        <taxon>Bacteria</taxon>
        <taxon>Bacillati</taxon>
        <taxon>Actinomycetota</taxon>
        <taxon>Actinomycetes</taxon>
        <taxon>Micrococcales</taxon>
        <taxon>Microbacteriaceae</taxon>
        <taxon>Microbacterium</taxon>
    </lineage>
</organism>
<dbReference type="Proteomes" id="UP001499933">
    <property type="component" value="Unassembled WGS sequence"/>
</dbReference>